<evidence type="ECO:0008006" key="3">
    <source>
        <dbReference type="Google" id="ProtNLM"/>
    </source>
</evidence>
<dbReference type="AlphaFoldDB" id="A0A1S6IRR8"/>
<name>A0A1S6IRR8_9LACT</name>
<keyword evidence="2" id="KW-1185">Reference proteome</keyword>
<dbReference type="STRING" id="708126.BW727_101922"/>
<organism evidence="1 2">
    <name type="scientific">Jeotgalibaca dankookensis</name>
    <dbReference type="NCBI Taxonomy" id="708126"/>
    <lineage>
        <taxon>Bacteria</taxon>
        <taxon>Bacillati</taxon>
        <taxon>Bacillota</taxon>
        <taxon>Bacilli</taxon>
        <taxon>Lactobacillales</taxon>
        <taxon>Carnobacteriaceae</taxon>
        <taxon>Jeotgalibaca</taxon>
    </lineage>
</organism>
<dbReference type="EMBL" id="CP019728">
    <property type="protein sequence ID" value="AQS54246.1"/>
    <property type="molecule type" value="Genomic_DNA"/>
</dbReference>
<dbReference type="GO" id="GO:0005975">
    <property type="term" value="P:carbohydrate metabolic process"/>
    <property type="evidence" value="ECO:0007669"/>
    <property type="project" value="InterPro"/>
</dbReference>
<dbReference type="PANTHER" id="PTHR11122">
    <property type="entry name" value="APOSPORY-ASSOCIATED PROTEIN C-RELATED"/>
    <property type="match status" value="1"/>
</dbReference>
<dbReference type="InterPro" id="IPR014718">
    <property type="entry name" value="GH-type_carb-bd"/>
</dbReference>
<dbReference type="InterPro" id="IPR011013">
    <property type="entry name" value="Gal_mutarotase_sf_dom"/>
</dbReference>
<dbReference type="RefSeq" id="WP_062467752.1">
    <property type="nucleotide sequence ID" value="NZ_BBYN01000002.1"/>
</dbReference>
<evidence type="ECO:0000313" key="1">
    <source>
        <dbReference type="EMBL" id="AQS54246.1"/>
    </source>
</evidence>
<dbReference type="Pfam" id="PF01263">
    <property type="entry name" value="Aldose_epim"/>
    <property type="match status" value="1"/>
</dbReference>
<dbReference type="CDD" id="cd09024">
    <property type="entry name" value="Aldose_epim_lacX"/>
    <property type="match status" value="1"/>
</dbReference>
<sequence>MLTVLENDYLKVAIAKKGAELRNIIHKQEGFDYLWQGAEGYWSKQAPNLFPIVGRLNENKYLKAGKVYEMNQHGFARDLDFEVVDVSNQTVTFSLQENTETLERYPYKFQLKITYQLEGNQLMVSYQVENNSDEEMPYSLGGHPAFHLPINGEGVFEDYQLQLSPVPEKLDYFEMDPPPYLSGRKLPLDVLNEGAIPINRDLFGAGLVMDTQGFVKQATLTSTKSKHSISLEMGDFPYLCLWTEEGVEAPFVCVEPFHGVADEYGPVGALSDKRGINSLAVSESRTHQFAMKFT</sequence>
<dbReference type="InterPro" id="IPR008183">
    <property type="entry name" value="Aldose_1/G6P_1-epimerase"/>
</dbReference>
<dbReference type="GO" id="GO:0030246">
    <property type="term" value="F:carbohydrate binding"/>
    <property type="evidence" value="ECO:0007669"/>
    <property type="project" value="InterPro"/>
</dbReference>
<evidence type="ECO:0000313" key="2">
    <source>
        <dbReference type="Proteomes" id="UP000188993"/>
    </source>
</evidence>
<dbReference type="InterPro" id="IPR037481">
    <property type="entry name" value="LacX"/>
</dbReference>
<proteinExistence type="predicted"/>
<dbReference type="Gene3D" id="2.70.98.10">
    <property type="match status" value="1"/>
</dbReference>
<protein>
    <recommendedName>
        <fullName evidence="3">Aldose 1-epimerase</fullName>
    </recommendedName>
</protein>
<reference evidence="1 2" key="1">
    <citation type="journal article" date="2014" name="Int. J. Syst. Evol. Microbiol.">
        <title>Jeotgalibaca dankookensis gen. nov., sp. nov., a member of the family Carnobacteriaceae, isolated from seujeot (Korean traditional food).</title>
        <authorList>
            <person name="Lee D.G."/>
            <person name="Trujillo M.E."/>
            <person name="Kang H."/>
            <person name="Ahn T.Y."/>
        </authorList>
    </citation>
    <scope>NUCLEOTIDE SEQUENCE [LARGE SCALE GENOMIC DNA]</scope>
    <source>
        <strain evidence="1 2">EX-07</strain>
    </source>
</reference>
<dbReference type="Proteomes" id="UP000188993">
    <property type="component" value="Chromosome"/>
</dbReference>
<dbReference type="KEGG" id="jda:BW727_101922"/>
<dbReference type="OrthoDB" id="9795355at2"/>
<dbReference type="GO" id="GO:0016853">
    <property type="term" value="F:isomerase activity"/>
    <property type="evidence" value="ECO:0007669"/>
    <property type="project" value="InterPro"/>
</dbReference>
<accession>A0A1S6IRR8</accession>
<dbReference type="PANTHER" id="PTHR11122:SF13">
    <property type="entry name" value="GLUCOSE-6-PHOSPHATE 1-EPIMERASE"/>
    <property type="match status" value="1"/>
</dbReference>
<dbReference type="SUPFAM" id="SSF74650">
    <property type="entry name" value="Galactose mutarotase-like"/>
    <property type="match status" value="1"/>
</dbReference>
<gene>
    <name evidence="1" type="ORF">BW727_101922</name>
</gene>